<comment type="similarity">
    <text evidence="1">Belongs to the type-I restriction system S methylase family.</text>
</comment>
<dbReference type="Pfam" id="PF01420">
    <property type="entry name" value="Methylase_S"/>
    <property type="match status" value="2"/>
</dbReference>
<evidence type="ECO:0000259" key="5">
    <source>
        <dbReference type="Pfam" id="PF01420"/>
    </source>
</evidence>
<dbReference type="PANTHER" id="PTHR30408:SF12">
    <property type="entry name" value="TYPE I RESTRICTION ENZYME MJAVIII SPECIFICITY SUBUNIT"/>
    <property type="match status" value="1"/>
</dbReference>
<feature type="coiled-coil region" evidence="4">
    <location>
        <begin position="398"/>
        <end position="432"/>
    </location>
</feature>
<dbReference type="Proteomes" id="UP000006238">
    <property type="component" value="Unassembled WGS sequence"/>
</dbReference>
<keyword evidence="2" id="KW-0680">Restriction system</keyword>
<evidence type="ECO:0000256" key="4">
    <source>
        <dbReference type="SAM" id="Coils"/>
    </source>
</evidence>
<dbReference type="PANTHER" id="PTHR30408">
    <property type="entry name" value="TYPE-1 RESTRICTION ENZYME ECOKI SPECIFICITY PROTEIN"/>
    <property type="match status" value="1"/>
</dbReference>
<feature type="domain" description="Type I restriction modification DNA specificity" evidence="5">
    <location>
        <begin position="237"/>
        <end position="420"/>
    </location>
</feature>
<evidence type="ECO:0000313" key="6">
    <source>
        <dbReference type="EMBL" id="EFF68376.1"/>
    </source>
</evidence>
<dbReference type="InterPro" id="IPR052021">
    <property type="entry name" value="Type-I_RS_S_subunit"/>
</dbReference>
<dbReference type="InterPro" id="IPR044946">
    <property type="entry name" value="Restrct_endonuc_typeI_TRD_sf"/>
</dbReference>
<dbReference type="EMBL" id="ABWN01000030">
    <property type="protein sequence ID" value="EFF68376.1"/>
    <property type="molecule type" value="Genomic_DNA"/>
</dbReference>
<dbReference type="InterPro" id="IPR000055">
    <property type="entry name" value="Restrct_endonuc_typeI_TRD"/>
</dbReference>
<reference evidence="6 7" key="1">
    <citation type="submission" date="2010-02" db="EMBL/GenBank/DDBJ databases">
        <authorList>
            <person name="Weinstock G."/>
            <person name="Sodergren E."/>
            <person name="Clifton S."/>
            <person name="Fulton L."/>
            <person name="Fulton B."/>
            <person name="Courtney L."/>
            <person name="Fronick C."/>
            <person name="Harrison M."/>
            <person name="Strong C."/>
            <person name="Farmer C."/>
            <person name="Delahaunty K."/>
            <person name="Markovic C."/>
            <person name="Hall O."/>
            <person name="Minx P."/>
            <person name="Tomlinson C."/>
            <person name="Mitreva M."/>
            <person name="Nelson J."/>
            <person name="Hou S."/>
            <person name="Wollam A."/>
            <person name="Pepin K.H."/>
            <person name="Johnson M."/>
            <person name="Bhonagiri V."/>
            <person name="Zhang X."/>
            <person name="Suruliraj S."/>
            <person name="Warren W."/>
            <person name="Chinwalla A."/>
            <person name="Mardis E.R."/>
            <person name="Wilson R.K."/>
        </authorList>
    </citation>
    <scope>NUCLEOTIDE SEQUENCE [LARGE SCALE GENOMIC DNA]</scope>
    <source>
        <strain evidence="6 7">DSM 2876</strain>
    </source>
</reference>
<dbReference type="GO" id="GO:0009307">
    <property type="term" value="P:DNA restriction-modification system"/>
    <property type="evidence" value="ECO:0007669"/>
    <property type="project" value="UniProtKB-KW"/>
</dbReference>
<dbReference type="Gene3D" id="3.90.220.20">
    <property type="entry name" value="DNA methylase specificity domains"/>
    <property type="match status" value="2"/>
</dbReference>
<keyword evidence="3" id="KW-0238">DNA-binding</keyword>
<proteinExistence type="inferred from homology"/>
<dbReference type="GO" id="GO:0003677">
    <property type="term" value="F:DNA binding"/>
    <property type="evidence" value="ECO:0007669"/>
    <property type="project" value="UniProtKB-KW"/>
</dbReference>
<comment type="caution">
    <text evidence="6">The sequence shown here is derived from an EMBL/GenBank/DDBJ whole genome shotgun (WGS) entry which is preliminary data.</text>
</comment>
<dbReference type="Gene3D" id="1.10.287.1120">
    <property type="entry name" value="Bipartite methylase S protein"/>
    <property type="match status" value="1"/>
</dbReference>
<evidence type="ECO:0000256" key="3">
    <source>
        <dbReference type="ARBA" id="ARBA00023125"/>
    </source>
</evidence>
<dbReference type="eggNOG" id="COG0732">
    <property type="taxonomic scope" value="Bacteria"/>
</dbReference>
<gene>
    <name evidence="6" type="ORF">BUTYVIB_01647</name>
</gene>
<keyword evidence="4" id="KW-0175">Coiled coil</keyword>
<evidence type="ECO:0000256" key="2">
    <source>
        <dbReference type="ARBA" id="ARBA00022747"/>
    </source>
</evidence>
<dbReference type="SUPFAM" id="SSF116734">
    <property type="entry name" value="DNA methylase specificity domain"/>
    <property type="match status" value="2"/>
</dbReference>
<keyword evidence="7" id="KW-1185">Reference proteome</keyword>
<dbReference type="CDD" id="cd17517">
    <property type="entry name" value="RMtype1_S_EcoKI_StySPI-TRD2-CR2_like"/>
    <property type="match status" value="1"/>
</dbReference>
<sequence>MIQELRNYSEVIDMAEMKDSGIEWVGKIPENWKVLKNKYNFELSKEIIGTKWVETQLLSLTKYGVKAINDGEQTGKVPESLSTYQKVNKDDIVMCLFDLDCSAVFSGISNFDGMISPAYKCIRCKPHLCPQYVDYYFRTVFVDRKYKRYSKNVRFSISSDEFMNLPIIVPPIDIQKKIAEFLNFKCFEIDTLHSDIEKQIKTLEEYKKSIITEAVTKGLDPDVEMKDSGISYIGNIPKHWKVTNLKYLGKCQNGISKGGEYFGNGFPFVSYGDVYKNYSIPQNVDGLIMSTKTEQNIYSVKYGDVFFTRTSETIEEIGFASTCLKSIDNSVFAGFLIRFRPTSSDLIPEFSKFYFRSNIHRKFFVKEMNLVTRASLSQNLLGRLPVLLPPLCEQQMIAKNLEKKCAEIDGAIEEKKEQLETLEQYKKSLIYEYVTGKKEVK</sequence>
<name>D4S0M8_9FIRM</name>
<evidence type="ECO:0000313" key="7">
    <source>
        <dbReference type="Proteomes" id="UP000006238"/>
    </source>
</evidence>
<dbReference type="HOGENOM" id="CLU_021095_1_1_9"/>
<dbReference type="AlphaFoldDB" id="D4S0M8"/>
<organism evidence="6 7">
    <name type="scientific">Eshraghiella crossota DSM 2876</name>
    <dbReference type="NCBI Taxonomy" id="511680"/>
    <lineage>
        <taxon>Bacteria</taxon>
        <taxon>Bacillati</taxon>
        <taxon>Bacillota</taxon>
        <taxon>Clostridia</taxon>
        <taxon>Lachnospirales</taxon>
        <taxon>Lachnospiraceae</taxon>
        <taxon>Eshraghiella</taxon>
    </lineage>
</organism>
<protein>
    <recommendedName>
        <fullName evidence="5">Type I restriction modification DNA specificity domain-containing protein</fullName>
    </recommendedName>
</protein>
<feature type="domain" description="Type I restriction modification DNA specificity" evidence="5">
    <location>
        <begin position="105"/>
        <end position="200"/>
    </location>
</feature>
<accession>D4S0M8</accession>
<evidence type="ECO:0000256" key="1">
    <source>
        <dbReference type="ARBA" id="ARBA00010923"/>
    </source>
</evidence>